<dbReference type="Gramene" id="PNW73844">
    <property type="protein sequence ID" value="PNW73844"/>
    <property type="gene ID" value="CHLRE_13g575101v5"/>
</dbReference>
<protein>
    <recommendedName>
        <fullName evidence="5">Protein kinase domain-containing protein</fullName>
    </recommendedName>
</protein>
<evidence type="ECO:0000256" key="2">
    <source>
        <dbReference type="SAM" id="MobiDB-lite"/>
    </source>
</evidence>
<dbReference type="EMBL" id="CM008974">
    <property type="protein sequence ID" value="PNW73844.1"/>
    <property type="molecule type" value="Genomic_DNA"/>
</dbReference>
<feature type="region of interest" description="Disordered" evidence="2">
    <location>
        <begin position="787"/>
        <end position="806"/>
    </location>
</feature>
<dbReference type="InParanoid" id="A0A2K3CZY0"/>
<feature type="region of interest" description="Disordered" evidence="2">
    <location>
        <begin position="518"/>
        <end position="568"/>
    </location>
</feature>
<dbReference type="GO" id="GO:0005524">
    <property type="term" value="F:ATP binding"/>
    <property type="evidence" value="ECO:0007669"/>
    <property type="project" value="UniProtKB-UniRule"/>
</dbReference>
<evidence type="ECO:0008006" key="5">
    <source>
        <dbReference type="Google" id="ProtNLM"/>
    </source>
</evidence>
<dbReference type="RefSeq" id="XP_042917415.1">
    <property type="nucleotide sequence ID" value="XM_043069440.1"/>
</dbReference>
<feature type="binding site" evidence="1">
    <location>
        <position position="664"/>
    </location>
    <ligand>
        <name>ATP</name>
        <dbReference type="ChEBI" id="CHEBI:30616"/>
    </ligand>
</feature>
<keyword evidence="1" id="KW-0547">Nucleotide-binding</keyword>
<gene>
    <name evidence="3" type="ORF">CHLRE_13g575101v5</name>
</gene>
<dbReference type="PANTHER" id="PTHR37171:SF1">
    <property type="entry name" value="SERINE_THREONINE-PROTEIN KINASE YRZF-RELATED"/>
    <property type="match status" value="1"/>
</dbReference>
<dbReference type="PROSITE" id="PS00107">
    <property type="entry name" value="PROTEIN_KINASE_ATP"/>
    <property type="match status" value="1"/>
</dbReference>
<dbReference type="PaxDb" id="3055-EDP08774"/>
<dbReference type="ExpressionAtlas" id="A0A2K3CZY0">
    <property type="expression patterns" value="baseline"/>
</dbReference>
<organism evidence="3 4">
    <name type="scientific">Chlamydomonas reinhardtii</name>
    <name type="common">Chlamydomonas smithii</name>
    <dbReference type="NCBI Taxonomy" id="3055"/>
    <lineage>
        <taxon>Eukaryota</taxon>
        <taxon>Viridiplantae</taxon>
        <taxon>Chlorophyta</taxon>
        <taxon>core chlorophytes</taxon>
        <taxon>Chlorophyceae</taxon>
        <taxon>CS clade</taxon>
        <taxon>Chlamydomonadales</taxon>
        <taxon>Chlamydomonadaceae</taxon>
        <taxon>Chlamydomonas</taxon>
    </lineage>
</organism>
<keyword evidence="4" id="KW-1185">Reference proteome</keyword>
<dbReference type="InterPro" id="IPR017441">
    <property type="entry name" value="Protein_kinase_ATP_BS"/>
</dbReference>
<dbReference type="InterPro" id="IPR011009">
    <property type="entry name" value="Kinase-like_dom_sf"/>
</dbReference>
<evidence type="ECO:0000313" key="3">
    <source>
        <dbReference type="EMBL" id="PNW73844.1"/>
    </source>
</evidence>
<accession>A0A2K3CZY0</accession>
<dbReference type="AlphaFoldDB" id="A0A2K3CZY0"/>
<dbReference type="KEGG" id="cre:CHLRE_13g575101v5"/>
<sequence>MVHEWSTTLDGLPGLTAAQKGKARIILIGKSEDEASLLVSEPPDVAAEAIKEILRSTASAAGQGVENATGFARMFLSPTEVLRSALPPGELHPALRRSSTSSQAYSRRPDKVLLWEHVEPAEAGGGSGGGGGGNDGGSSGGGGGGGGSNSPRLFEAICDHQDSADVLYGRDLRLVRHTRVGPLNSGRDVDCALCMAATCPGVLGQLADAVLPNEQGGGMRASWHRQLPTAIIQSAIGTDGGGEQGSGRPIYGWQHAAATTSAAVPSTAPASCSTLDTQQGGHRWEEDQVVLLETTMDISSSTLLRADALAAAATASMADQQGHGAGGGEQQRQPAAAVAAAGVQQAGGSQGLGGPAGVTGNRRPLEEQQEEVVAAAGPAAKRRRYQSQCVCLGELQVVLKLMVRTRDGDVQPIDLLEAYNSDQHPYHQLARAMISQIYTYMLARNTFYGFISCYLATWLVYCPPNRRDLLYISVVFLSTTTASVRAPAPGCDARSTAATACGALAFLQWLALRNAPRHPHQLQQPTGLQGPAADGGSGGSSTSGSDITDELDAGGQSGSGHLYSPSSRSLAAAEETSFGSYAQPRGGQDLRWAAALAAHPASPMEMGQQLPVKAAAAVAPADTSTAAVRQRPSRVLLRFQEELGAGSHGRVLAGTCDGVDCVIKLLGPDRSGLAAYEREVAVYTALEGLQGLHVPELLAWGDVDWGVRFLAVRRVAGGQPLSRLPRPIPAAVVAAARRVLEAVQAACPGFVHGDLRLSNMLAVQAGPPQPQPPLAAGAASAGGNVGFAGGEGGGGGGEGGRQATGTQPHCVLLDFGWSRLDGDAEQQRQELEDLQQLLAAATAVQQQR</sequence>
<dbReference type="PANTHER" id="PTHR37171">
    <property type="entry name" value="SERINE/THREONINE-PROTEIN KINASE YRZF-RELATED"/>
    <property type="match status" value="1"/>
</dbReference>
<evidence type="ECO:0000313" key="4">
    <source>
        <dbReference type="Proteomes" id="UP000006906"/>
    </source>
</evidence>
<name>A0A2K3CZY0_CHLRE</name>
<feature type="compositionally biased region" description="Gly residues" evidence="2">
    <location>
        <begin position="123"/>
        <end position="148"/>
    </location>
</feature>
<reference evidence="3 4" key="1">
    <citation type="journal article" date="2007" name="Science">
        <title>The Chlamydomonas genome reveals the evolution of key animal and plant functions.</title>
        <authorList>
            <person name="Merchant S.S."/>
            <person name="Prochnik S.E."/>
            <person name="Vallon O."/>
            <person name="Harris E.H."/>
            <person name="Karpowicz S.J."/>
            <person name="Witman G.B."/>
            <person name="Terry A."/>
            <person name="Salamov A."/>
            <person name="Fritz-Laylin L.K."/>
            <person name="Marechal-Drouard L."/>
            <person name="Marshall W.F."/>
            <person name="Qu L.H."/>
            <person name="Nelson D.R."/>
            <person name="Sanderfoot A.A."/>
            <person name="Spalding M.H."/>
            <person name="Kapitonov V.V."/>
            <person name="Ren Q."/>
            <person name="Ferris P."/>
            <person name="Lindquist E."/>
            <person name="Shapiro H."/>
            <person name="Lucas S.M."/>
            <person name="Grimwood J."/>
            <person name="Schmutz J."/>
            <person name="Cardol P."/>
            <person name="Cerutti H."/>
            <person name="Chanfreau G."/>
            <person name="Chen C.L."/>
            <person name="Cognat V."/>
            <person name="Croft M.T."/>
            <person name="Dent R."/>
            <person name="Dutcher S."/>
            <person name="Fernandez E."/>
            <person name="Fukuzawa H."/>
            <person name="Gonzalez-Ballester D."/>
            <person name="Gonzalez-Halphen D."/>
            <person name="Hallmann A."/>
            <person name="Hanikenne M."/>
            <person name="Hippler M."/>
            <person name="Inwood W."/>
            <person name="Jabbari K."/>
            <person name="Kalanon M."/>
            <person name="Kuras R."/>
            <person name="Lefebvre P.A."/>
            <person name="Lemaire S.D."/>
            <person name="Lobanov A.V."/>
            <person name="Lohr M."/>
            <person name="Manuell A."/>
            <person name="Meier I."/>
            <person name="Mets L."/>
            <person name="Mittag M."/>
            <person name="Mittelmeier T."/>
            <person name="Moroney J.V."/>
            <person name="Moseley J."/>
            <person name="Napoli C."/>
            <person name="Nedelcu A.M."/>
            <person name="Niyogi K."/>
            <person name="Novoselov S.V."/>
            <person name="Paulsen I.T."/>
            <person name="Pazour G."/>
            <person name="Purton S."/>
            <person name="Ral J.P."/>
            <person name="Riano-Pachon D.M."/>
            <person name="Riekhof W."/>
            <person name="Rymarquis L."/>
            <person name="Schroda M."/>
            <person name="Stern D."/>
            <person name="Umen J."/>
            <person name="Willows R."/>
            <person name="Wilson N."/>
            <person name="Zimmer S.L."/>
            <person name="Allmer J."/>
            <person name="Balk J."/>
            <person name="Bisova K."/>
            <person name="Chen C.J."/>
            <person name="Elias M."/>
            <person name="Gendler K."/>
            <person name="Hauser C."/>
            <person name="Lamb M.R."/>
            <person name="Ledford H."/>
            <person name="Long J.C."/>
            <person name="Minagawa J."/>
            <person name="Page M.D."/>
            <person name="Pan J."/>
            <person name="Pootakham W."/>
            <person name="Roje S."/>
            <person name="Rose A."/>
            <person name="Stahlberg E."/>
            <person name="Terauchi A.M."/>
            <person name="Yang P."/>
            <person name="Ball S."/>
            <person name="Bowler C."/>
            <person name="Dieckmann C.L."/>
            <person name="Gladyshev V.N."/>
            <person name="Green P."/>
            <person name="Jorgensen R."/>
            <person name="Mayfield S."/>
            <person name="Mueller-Roeber B."/>
            <person name="Rajamani S."/>
            <person name="Sayre R.T."/>
            <person name="Brokstein P."/>
            <person name="Dubchak I."/>
            <person name="Goodstein D."/>
            <person name="Hornick L."/>
            <person name="Huang Y.W."/>
            <person name="Jhaveri J."/>
            <person name="Luo Y."/>
            <person name="Martinez D."/>
            <person name="Ngau W.C."/>
            <person name="Otillar B."/>
            <person name="Poliakov A."/>
            <person name="Porter A."/>
            <person name="Szajkowski L."/>
            <person name="Werner G."/>
            <person name="Zhou K."/>
            <person name="Grigoriev I.V."/>
            <person name="Rokhsar D.S."/>
            <person name="Grossman A.R."/>
        </authorList>
    </citation>
    <scope>NUCLEOTIDE SEQUENCE [LARGE SCALE GENOMIC DNA]</scope>
    <source>
        <strain evidence="4">CC-503</strain>
    </source>
</reference>
<proteinExistence type="predicted"/>
<dbReference type="OrthoDB" id="552636at2759"/>
<dbReference type="InterPro" id="IPR052396">
    <property type="entry name" value="Meiotic_Drive_Suppr_Kinase"/>
</dbReference>
<dbReference type="GeneID" id="5719217"/>
<feature type="compositionally biased region" description="Gly residues" evidence="2">
    <location>
        <begin position="787"/>
        <end position="802"/>
    </location>
</feature>
<dbReference type="Proteomes" id="UP000006906">
    <property type="component" value="Chromosome 13"/>
</dbReference>
<evidence type="ECO:0000256" key="1">
    <source>
        <dbReference type="PROSITE-ProRule" id="PRU10141"/>
    </source>
</evidence>
<feature type="region of interest" description="Disordered" evidence="2">
    <location>
        <begin position="121"/>
        <end position="148"/>
    </location>
</feature>
<dbReference type="SUPFAM" id="SSF56112">
    <property type="entry name" value="Protein kinase-like (PK-like)"/>
    <property type="match status" value="1"/>
</dbReference>
<keyword evidence="1" id="KW-0067">ATP-binding</keyword>